<keyword evidence="3" id="KW-0723">Serine/threonine-protein kinase</keyword>
<evidence type="ECO:0000256" key="6">
    <source>
        <dbReference type="ARBA" id="ARBA00022741"/>
    </source>
</evidence>
<evidence type="ECO:0000256" key="1">
    <source>
        <dbReference type="ARBA" id="ARBA00010507"/>
    </source>
</evidence>
<dbReference type="Proteomes" id="UP000235220">
    <property type="component" value="Chromosome 13"/>
</dbReference>
<dbReference type="PROSITE" id="PS50011">
    <property type="entry name" value="PROTEIN_KINASE_DOM"/>
    <property type="match status" value="1"/>
</dbReference>
<keyword evidence="7" id="KW-0418">Kinase</keyword>
<dbReference type="GO" id="GO:0005524">
    <property type="term" value="F:ATP binding"/>
    <property type="evidence" value="ECO:0007669"/>
    <property type="project" value="UniProtKB-KW"/>
</dbReference>
<dbReference type="InterPro" id="IPR000719">
    <property type="entry name" value="Prot_kinase_dom"/>
</dbReference>
<dbReference type="InterPro" id="IPR051681">
    <property type="entry name" value="Ser/Thr_Kinases-Pseudokinases"/>
</dbReference>
<dbReference type="FunFam" id="1.10.510.10:FF:000316">
    <property type="entry name" value="serine/threonine-protein kinase HT1"/>
    <property type="match status" value="1"/>
</dbReference>
<dbReference type="InterPro" id="IPR008271">
    <property type="entry name" value="Ser/Thr_kinase_AS"/>
</dbReference>
<comment type="catalytic activity">
    <reaction evidence="10">
        <text>L-seryl-[protein] + ATP = O-phospho-L-seryl-[protein] + ADP + H(+)</text>
        <dbReference type="Rhea" id="RHEA:17989"/>
        <dbReference type="Rhea" id="RHEA-COMP:9863"/>
        <dbReference type="Rhea" id="RHEA-COMP:11604"/>
        <dbReference type="ChEBI" id="CHEBI:15378"/>
        <dbReference type="ChEBI" id="CHEBI:29999"/>
        <dbReference type="ChEBI" id="CHEBI:30616"/>
        <dbReference type="ChEBI" id="CHEBI:83421"/>
        <dbReference type="ChEBI" id="CHEBI:456216"/>
        <dbReference type="EC" id="2.7.11.1"/>
    </reaction>
</comment>
<reference evidence="14" key="1">
    <citation type="submission" date="2025-08" db="UniProtKB">
        <authorList>
            <consortium name="RefSeq"/>
        </authorList>
    </citation>
    <scope>IDENTIFICATION</scope>
    <source>
        <tissue evidence="14">Leaves</tissue>
    </source>
</reference>
<dbReference type="AlphaFoldDB" id="A0A6P9E8F3"/>
<dbReference type="SUPFAM" id="SSF56112">
    <property type="entry name" value="Protein kinase-like (PK-like)"/>
    <property type="match status" value="1"/>
</dbReference>
<keyword evidence="13" id="KW-1185">Reference proteome</keyword>
<dbReference type="Pfam" id="PF07714">
    <property type="entry name" value="PK_Tyr_Ser-Thr"/>
    <property type="match status" value="1"/>
</dbReference>
<organism evidence="13 14">
    <name type="scientific">Juglans regia</name>
    <name type="common">English walnut</name>
    <dbReference type="NCBI Taxonomy" id="51240"/>
    <lineage>
        <taxon>Eukaryota</taxon>
        <taxon>Viridiplantae</taxon>
        <taxon>Streptophyta</taxon>
        <taxon>Embryophyta</taxon>
        <taxon>Tracheophyta</taxon>
        <taxon>Spermatophyta</taxon>
        <taxon>Magnoliopsida</taxon>
        <taxon>eudicotyledons</taxon>
        <taxon>Gunneridae</taxon>
        <taxon>Pentapetalae</taxon>
        <taxon>rosids</taxon>
        <taxon>fabids</taxon>
        <taxon>Fagales</taxon>
        <taxon>Juglandaceae</taxon>
        <taxon>Juglans</taxon>
    </lineage>
</organism>
<feature type="region of interest" description="Disordered" evidence="11">
    <location>
        <begin position="125"/>
        <end position="151"/>
    </location>
</feature>
<evidence type="ECO:0000256" key="4">
    <source>
        <dbReference type="ARBA" id="ARBA00022553"/>
    </source>
</evidence>
<comment type="catalytic activity">
    <reaction evidence="9">
        <text>L-threonyl-[protein] + ATP = O-phospho-L-threonyl-[protein] + ADP + H(+)</text>
        <dbReference type="Rhea" id="RHEA:46608"/>
        <dbReference type="Rhea" id="RHEA-COMP:11060"/>
        <dbReference type="Rhea" id="RHEA-COMP:11605"/>
        <dbReference type="ChEBI" id="CHEBI:15378"/>
        <dbReference type="ChEBI" id="CHEBI:30013"/>
        <dbReference type="ChEBI" id="CHEBI:30616"/>
        <dbReference type="ChEBI" id="CHEBI:61977"/>
        <dbReference type="ChEBI" id="CHEBI:456216"/>
        <dbReference type="EC" id="2.7.11.1"/>
    </reaction>
</comment>
<evidence type="ECO:0000256" key="9">
    <source>
        <dbReference type="ARBA" id="ARBA00047899"/>
    </source>
</evidence>
<keyword evidence="8" id="KW-0067">ATP-binding</keyword>
<accession>A0A6P9E8F3</accession>
<feature type="region of interest" description="Disordered" evidence="11">
    <location>
        <begin position="516"/>
        <end position="542"/>
    </location>
</feature>
<feature type="domain" description="Protein kinase" evidence="12">
    <location>
        <begin position="260"/>
        <end position="513"/>
    </location>
</feature>
<evidence type="ECO:0000256" key="7">
    <source>
        <dbReference type="ARBA" id="ARBA00022777"/>
    </source>
</evidence>
<dbReference type="Gene3D" id="1.10.510.10">
    <property type="entry name" value="Transferase(Phosphotransferase) domain 1"/>
    <property type="match status" value="1"/>
</dbReference>
<keyword evidence="6" id="KW-0547">Nucleotide-binding</keyword>
<evidence type="ECO:0000256" key="8">
    <source>
        <dbReference type="ARBA" id="ARBA00022840"/>
    </source>
</evidence>
<feature type="compositionally biased region" description="Basic and acidic residues" evidence="11">
    <location>
        <begin position="516"/>
        <end position="528"/>
    </location>
</feature>
<evidence type="ECO:0000256" key="10">
    <source>
        <dbReference type="ARBA" id="ARBA00048679"/>
    </source>
</evidence>
<name>A0A6P9E8F3_JUGRE</name>
<evidence type="ECO:0000256" key="5">
    <source>
        <dbReference type="ARBA" id="ARBA00022679"/>
    </source>
</evidence>
<dbReference type="InterPro" id="IPR011009">
    <property type="entry name" value="Kinase-like_dom_sf"/>
</dbReference>
<dbReference type="PANTHER" id="PTHR44329:SF128">
    <property type="entry name" value="SERINE_THREONINE-PROTEIN KINASE STY46"/>
    <property type="match status" value="1"/>
</dbReference>
<dbReference type="GO" id="GO:0004674">
    <property type="term" value="F:protein serine/threonine kinase activity"/>
    <property type="evidence" value="ECO:0007669"/>
    <property type="project" value="UniProtKB-KW"/>
</dbReference>
<keyword evidence="5" id="KW-0808">Transferase</keyword>
<dbReference type="InterPro" id="IPR001245">
    <property type="entry name" value="Ser-Thr/Tyr_kinase_cat_dom"/>
</dbReference>
<sequence>MVMEDTESCASMAHDASASSPARSRQQRQKLEVYNEVLRRLRDSDNEEAFQTGFDDQLWSHFNRLPTRYALDVNVQRPEDVLMHKRLLHLAQDPADRPAIEVHLVQVHSTSDGNAAYSVHSDFPGEEAAQSKINGSNRHSIHPPPAFGSSPNLEALALEADKSLALDEENSVHASTWFSQPMHEITFSSDDKPKLLSQDTEQLKTTLERKLLKIERQAWPNAGPSVSVGELDQTVIKCEPDHLTIPNDGTDVWEIDPKHLKFENKIASGSYGDLYKGTYYCQEVAIKVLKPERVDSDMQREFAQEVFILRKVRHKNVVQFIGACTKPPSVCIVTEFMSGGSVYDYLHKQKGVFKLPSLLKVAIDVSKGMNYLHQNNIIHRDLKAANLLMDDNEVVKVADFGVARVKPQTGVMTAETGTYRWMAPEVIEHKPYDHKADVFSFGIVLWELLTGKLPYEYLTPLQAAVGVVQKGLRPTIPKNTHPKLVELLVRCWEQDPALRPDFSEIIEILQQTAKEVGDEGEERRKEKSSGGFLSVLRRGHVQ</sequence>
<dbReference type="Gene3D" id="3.30.200.20">
    <property type="entry name" value="Phosphorylase Kinase, domain 1"/>
    <property type="match status" value="1"/>
</dbReference>
<feature type="region of interest" description="Disordered" evidence="11">
    <location>
        <begin position="1"/>
        <end position="29"/>
    </location>
</feature>
<proteinExistence type="inferred from homology"/>
<evidence type="ECO:0000256" key="2">
    <source>
        <dbReference type="ARBA" id="ARBA00012513"/>
    </source>
</evidence>
<keyword evidence="4" id="KW-0597">Phosphoprotein</keyword>
<dbReference type="PRINTS" id="PR00109">
    <property type="entry name" value="TYRKINASE"/>
</dbReference>
<dbReference type="EC" id="2.7.11.1" evidence="2"/>
<dbReference type="FunFam" id="3.30.200.20:FF:000060">
    <property type="entry name" value="Serine/threonine-protein kinase isoform 1"/>
    <property type="match status" value="1"/>
</dbReference>
<comment type="similarity">
    <text evidence="1">Belongs to the protein kinase superfamily. TKL Ser/Thr protein kinase family. RAF subfamily.</text>
</comment>
<dbReference type="RefSeq" id="XP_035540588.1">
    <property type="nucleotide sequence ID" value="XM_035684695.1"/>
</dbReference>
<gene>
    <name evidence="14" type="primary">LOC108993440</name>
</gene>
<protein>
    <recommendedName>
        <fullName evidence="2">non-specific serine/threonine protein kinase</fullName>
        <ecNumber evidence="2">2.7.11.1</ecNumber>
    </recommendedName>
</protein>
<dbReference type="GeneID" id="108993440"/>
<evidence type="ECO:0000313" key="13">
    <source>
        <dbReference type="Proteomes" id="UP000235220"/>
    </source>
</evidence>
<dbReference type="PROSITE" id="PS00108">
    <property type="entry name" value="PROTEIN_KINASE_ST"/>
    <property type="match status" value="1"/>
</dbReference>
<evidence type="ECO:0000256" key="11">
    <source>
        <dbReference type="SAM" id="MobiDB-lite"/>
    </source>
</evidence>
<dbReference type="PANTHER" id="PTHR44329">
    <property type="entry name" value="SERINE/THREONINE-PROTEIN KINASE TNNI3K-RELATED"/>
    <property type="match status" value="1"/>
</dbReference>
<dbReference type="SMART" id="SM00220">
    <property type="entry name" value="S_TKc"/>
    <property type="match status" value="1"/>
</dbReference>
<evidence type="ECO:0000313" key="14">
    <source>
        <dbReference type="RefSeq" id="XP_035540588.1"/>
    </source>
</evidence>
<dbReference type="CDD" id="cd13999">
    <property type="entry name" value="STKc_MAP3K-like"/>
    <property type="match status" value="1"/>
</dbReference>
<evidence type="ECO:0000256" key="3">
    <source>
        <dbReference type="ARBA" id="ARBA00022527"/>
    </source>
</evidence>
<evidence type="ECO:0000259" key="12">
    <source>
        <dbReference type="PROSITE" id="PS50011"/>
    </source>
</evidence>